<evidence type="ECO:0000313" key="3">
    <source>
        <dbReference type="Proteomes" id="UP000050525"/>
    </source>
</evidence>
<comment type="caution">
    <text evidence="2">The sequence shown here is derived from an EMBL/GenBank/DDBJ whole genome shotgun (WGS) entry which is preliminary data.</text>
</comment>
<proteinExistence type="predicted"/>
<dbReference type="Proteomes" id="UP000050525">
    <property type="component" value="Unassembled WGS sequence"/>
</dbReference>
<evidence type="ECO:0000313" key="2">
    <source>
        <dbReference type="EMBL" id="KYO21082.1"/>
    </source>
</evidence>
<feature type="region of interest" description="Disordered" evidence="1">
    <location>
        <begin position="1"/>
        <end position="20"/>
    </location>
</feature>
<organism evidence="2 3">
    <name type="scientific">Alligator mississippiensis</name>
    <name type="common">American alligator</name>
    <dbReference type="NCBI Taxonomy" id="8496"/>
    <lineage>
        <taxon>Eukaryota</taxon>
        <taxon>Metazoa</taxon>
        <taxon>Chordata</taxon>
        <taxon>Craniata</taxon>
        <taxon>Vertebrata</taxon>
        <taxon>Euteleostomi</taxon>
        <taxon>Archelosauria</taxon>
        <taxon>Archosauria</taxon>
        <taxon>Crocodylia</taxon>
        <taxon>Alligatoridae</taxon>
        <taxon>Alligatorinae</taxon>
        <taxon>Alligator</taxon>
    </lineage>
</organism>
<keyword evidence="3" id="KW-1185">Reference proteome</keyword>
<sequence length="108" mass="12352">MRFLSLEKPPPDRARPSTALSSFQGAACLKDVRYNAEGNPGPRTRPRYYKKTPRGICLSHAMLLPMFTKEDREEVSKPDTHFPGEDEIPKEIRIALEQEIRAWKAPES</sequence>
<protein>
    <submittedName>
        <fullName evidence="2">Uncharacterized protein</fullName>
    </submittedName>
</protein>
<reference evidence="2 3" key="1">
    <citation type="journal article" date="2012" name="Genome Biol.">
        <title>Sequencing three crocodilian genomes to illuminate the evolution of archosaurs and amniotes.</title>
        <authorList>
            <person name="St John J.A."/>
            <person name="Braun E.L."/>
            <person name="Isberg S.R."/>
            <person name="Miles L.G."/>
            <person name="Chong A.Y."/>
            <person name="Gongora J."/>
            <person name="Dalzell P."/>
            <person name="Moran C."/>
            <person name="Bed'hom B."/>
            <person name="Abzhanov A."/>
            <person name="Burgess S.C."/>
            <person name="Cooksey A.M."/>
            <person name="Castoe T.A."/>
            <person name="Crawford N.G."/>
            <person name="Densmore L.D."/>
            <person name="Drew J.C."/>
            <person name="Edwards S.V."/>
            <person name="Faircloth B.C."/>
            <person name="Fujita M.K."/>
            <person name="Greenwold M.J."/>
            <person name="Hoffmann F.G."/>
            <person name="Howard J.M."/>
            <person name="Iguchi T."/>
            <person name="Janes D.E."/>
            <person name="Khan S.Y."/>
            <person name="Kohno S."/>
            <person name="de Koning A.J."/>
            <person name="Lance S.L."/>
            <person name="McCarthy F.M."/>
            <person name="McCormack J.E."/>
            <person name="Merchant M.E."/>
            <person name="Peterson D.G."/>
            <person name="Pollock D.D."/>
            <person name="Pourmand N."/>
            <person name="Raney B.J."/>
            <person name="Roessler K.A."/>
            <person name="Sanford J.R."/>
            <person name="Sawyer R.H."/>
            <person name="Schmidt C.J."/>
            <person name="Triplett E.W."/>
            <person name="Tuberville T.D."/>
            <person name="Venegas-Anaya M."/>
            <person name="Howard J.T."/>
            <person name="Jarvis E.D."/>
            <person name="Guillette L.J.Jr."/>
            <person name="Glenn T.C."/>
            <person name="Green R.E."/>
            <person name="Ray D.A."/>
        </authorList>
    </citation>
    <scope>NUCLEOTIDE SEQUENCE [LARGE SCALE GENOMIC DNA]</scope>
    <source>
        <strain evidence="2">KSC_2009_1</strain>
    </source>
</reference>
<name>A0A151M989_ALLMI</name>
<dbReference type="EMBL" id="AKHW03006295">
    <property type="protein sequence ID" value="KYO21082.1"/>
    <property type="molecule type" value="Genomic_DNA"/>
</dbReference>
<dbReference type="AlphaFoldDB" id="A0A151M989"/>
<gene>
    <name evidence="2" type="ORF">Y1Q_0001386</name>
</gene>
<accession>A0A151M989</accession>
<evidence type="ECO:0000256" key="1">
    <source>
        <dbReference type="SAM" id="MobiDB-lite"/>
    </source>
</evidence>